<name>A0ABS7GPL1_9HYPH</name>
<dbReference type="EMBL" id="JAEUAK010000001">
    <property type="protein sequence ID" value="MBW9051159.1"/>
    <property type="molecule type" value="Genomic_DNA"/>
</dbReference>
<protein>
    <submittedName>
        <fullName evidence="2">TniQ family protein</fullName>
    </submittedName>
</protein>
<dbReference type="InterPro" id="IPR009492">
    <property type="entry name" value="TniQ"/>
</dbReference>
<reference evidence="2 3" key="1">
    <citation type="journal article" date="2021" name="MBio">
        <title>Poor Competitiveness of Bradyrhizobium in Pigeon Pea Root Colonization in Indian Soils.</title>
        <authorList>
            <person name="Chalasani D."/>
            <person name="Basu A."/>
            <person name="Pullabhotla S.V.S.R.N."/>
            <person name="Jorrin B."/>
            <person name="Neal A.L."/>
            <person name="Poole P.S."/>
            <person name="Podile A.R."/>
            <person name="Tkacz A."/>
        </authorList>
    </citation>
    <scope>NUCLEOTIDE SEQUENCE [LARGE SCALE GENOMIC DNA]</scope>
    <source>
        <strain evidence="2 3">HU56</strain>
    </source>
</reference>
<dbReference type="Proteomes" id="UP000717752">
    <property type="component" value="Unassembled WGS sequence"/>
</dbReference>
<sequence length="622" mass="68531">MSSPSIELSGLLWESCVPIADKYERFTDMLKIQLHDDETLTSFVSRLARANGVQRMRTFCIDLGIDVHKLKLGDRDQLVMIADLTGVPVERLMYSAAERSAKREVRLGNGWVQPSRLNRTYLRFCPHCIVDDNNSAAAFKGTAAYYRMQWFLPQLTTCAKHCSLIVEADAPKGLETNSHDFCAILERLGGQDLLLKASIPRTPTAFETHLLSRISSSPSSAGPLIDILSLEALIVMSERLGIAALHGRAGNPRKLTSEQIHTARSAGFSSLSNGMQGVKTVLDTLVDCAPYGSHSAHGLYGTLYMALQQSYENAEYDVFRSTMAEHATATGRLTPGTRIFDNKVTVGAVKLRDLATRVGVDPARLRREMRNRGTRSPVRSAVKSNDARDIEEHFASLWTYAEARRFLGCNLRGLHSLFDAKIIDNETYGLQQGYCHRQGIYELAARIRQRATTADDLHLVPLMDATRPASSSVAEVLNYILAGKLSSVAINESLPILMGTKISVSEVRQAHVPHGYLTAADARAHLHLSLTGFAALIANGILSARSLGYPRQDWWILDNAEVERFRASYISLQECAAITGLSANALSNRAKRGGLVLAIPIERAGQAIYDRRHTEILCGREA</sequence>
<evidence type="ECO:0000313" key="2">
    <source>
        <dbReference type="EMBL" id="MBW9051159.1"/>
    </source>
</evidence>
<feature type="domain" description="TniQ" evidence="1">
    <location>
        <begin position="31"/>
        <end position="161"/>
    </location>
</feature>
<dbReference type="Pfam" id="PF06527">
    <property type="entry name" value="TniQ"/>
    <property type="match status" value="1"/>
</dbReference>
<dbReference type="RefSeq" id="WP_220332695.1">
    <property type="nucleotide sequence ID" value="NZ_JAEUAK010000001.1"/>
</dbReference>
<organism evidence="2 3">
    <name type="scientific">Rhizobium mesosinicum</name>
    <dbReference type="NCBI Taxonomy" id="335017"/>
    <lineage>
        <taxon>Bacteria</taxon>
        <taxon>Pseudomonadati</taxon>
        <taxon>Pseudomonadota</taxon>
        <taxon>Alphaproteobacteria</taxon>
        <taxon>Hyphomicrobiales</taxon>
        <taxon>Rhizobiaceae</taxon>
        <taxon>Rhizobium/Agrobacterium group</taxon>
        <taxon>Rhizobium</taxon>
    </lineage>
</organism>
<gene>
    <name evidence="2" type="ORF">JNB85_01885</name>
</gene>
<comment type="caution">
    <text evidence="2">The sequence shown here is derived from an EMBL/GenBank/DDBJ whole genome shotgun (WGS) entry which is preliminary data.</text>
</comment>
<evidence type="ECO:0000259" key="1">
    <source>
        <dbReference type="Pfam" id="PF06527"/>
    </source>
</evidence>
<evidence type="ECO:0000313" key="3">
    <source>
        <dbReference type="Proteomes" id="UP000717752"/>
    </source>
</evidence>
<keyword evidence="3" id="KW-1185">Reference proteome</keyword>
<accession>A0ABS7GPL1</accession>
<proteinExistence type="predicted"/>